<evidence type="ECO:0000313" key="1">
    <source>
        <dbReference type="EMBL" id="PFG15911.1"/>
    </source>
</evidence>
<dbReference type="Proteomes" id="UP000226079">
    <property type="component" value="Unassembled WGS sequence"/>
</dbReference>
<sequence length="230" mass="24786">MPSPVIKTLSQAVVTRGSEPLLTWYDPLTSARTELSVRTFANWVDKTANLLRELDAADSVVAGAVNVSHPGHWMSLIWPLAAWQAGCRYTTMPSGAAEVMVTGPTRPQPFPVLTTIACSLHPLGLGLTDLPEGVMDFTSEALAQPDQHLANRVDPDAIAWVDAEREVRHRELLADPIGERILVVAGKPWQTLRQAVLRPLAGGGSAVIVDGPADRQLLDRIAANEHATMA</sequence>
<organism evidence="1 2">
    <name type="scientific">Propionicimonas paludicola</name>
    <dbReference type="NCBI Taxonomy" id="185243"/>
    <lineage>
        <taxon>Bacteria</taxon>
        <taxon>Bacillati</taxon>
        <taxon>Actinomycetota</taxon>
        <taxon>Actinomycetes</taxon>
        <taxon>Propionibacteriales</taxon>
        <taxon>Nocardioidaceae</taxon>
        <taxon>Propionicimonas</taxon>
    </lineage>
</organism>
<accession>A0A2A9CNY6</accession>
<dbReference type="SUPFAM" id="SSF56801">
    <property type="entry name" value="Acetyl-CoA synthetase-like"/>
    <property type="match status" value="1"/>
</dbReference>
<dbReference type="RefSeq" id="WP_098459500.1">
    <property type="nucleotide sequence ID" value="NZ_PDJC01000001.1"/>
</dbReference>
<keyword evidence="2" id="KW-1185">Reference proteome</keyword>
<dbReference type="AlphaFoldDB" id="A0A2A9CNY6"/>
<gene>
    <name evidence="1" type="ORF">ATK74_0432</name>
</gene>
<protein>
    <submittedName>
        <fullName evidence="1">Uncharacterized protein (TIGR03089 family)</fullName>
    </submittedName>
</protein>
<dbReference type="OrthoDB" id="3396763at2"/>
<dbReference type="InterPro" id="IPR017523">
    <property type="entry name" value="Rv3268"/>
</dbReference>
<dbReference type="NCBIfam" id="TIGR03089">
    <property type="entry name" value="TIGR03089 family protein"/>
    <property type="match status" value="1"/>
</dbReference>
<proteinExistence type="predicted"/>
<comment type="caution">
    <text evidence="1">The sequence shown here is derived from an EMBL/GenBank/DDBJ whole genome shotgun (WGS) entry which is preliminary data.</text>
</comment>
<reference evidence="1 2" key="1">
    <citation type="submission" date="2017-10" db="EMBL/GenBank/DDBJ databases">
        <title>Sequencing the genomes of 1000 actinobacteria strains.</title>
        <authorList>
            <person name="Klenk H.-P."/>
        </authorList>
    </citation>
    <scope>NUCLEOTIDE SEQUENCE [LARGE SCALE GENOMIC DNA]</scope>
    <source>
        <strain evidence="1 2">DSM 15597</strain>
    </source>
</reference>
<dbReference type="EMBL" id="PDJC01000001">
    <property type="protein sequence ID" value="PFG15911.1"/>
    <property type="molecule type" value="Genomic_DNA"/>
</dbReference>
<name>A0A2A9CNY6_9ACTN</name>
<evidence type="ECO:0000313" key="2">
    <source>
        <dbReference type="Proteomes" id="UP000226079"/>
    </source>
</evidence>